<proteinExistence type="inferred from homology"/>
<dbReference type="Gene3D" id="3.20.20.300">
    <property type="entry name" value="Glycoside hydrolase, family 3, N-terminal domain"/>
    <property type="match status" value="1"/>
</dbReference>
<feature type="domain" description="Glycoside hydrolase family 3 N-terminal" evidence="6">
    <location>
        <begin position="27"/>
        <end position="347"/>
    </location>
</feature>
<evidence type="ECO:0000259" key="6">
    <source>
        <dbReference type="Pfam" id="PF00933"/>
    </source>
</evidence>
<dbReference type="InterPro" id="IPR036962">
    <property type="entry name" value="Glyco_hydro_3_N_sf"/>
</dbReference>
<dbReference type="GO" id="GO:0009254">
    <property type="term" value="P:peptidoglycan turnover"/>
    <property type="evidence" value="ECO:0007669"/>
    <property type="project" value="TreeGrafter"/>
</dbReference>
<dbReference type="PANTHER" id="PTHR30480:SF13">
    <property type="entry name" value="BETA-HEXOSAMINIDASE"/>
    <property type="match status" value="1"/>
</dbReference>
<protein>
    <recommendedName>
        <fullName evidence="3">beta-N-acetylhexosaminidase</fullName>
        <ecNumber evidence="3">3.2.1.52</ecNumber>
    </recommendedName>
</protein>
<comment type="caution">
    <text evidence="7">The sequence shown here is derived from an EMBL/GenBank/DDBJ whole genome shotgun (WGS) entry which is preliminary data.</text>
</comment>
<evidence type="ECO:0000313" key="7">
    <source>
        <dbReference type="EMBL" id="GGI66572.1"/>
    </source>
</evidence>
<dbReference type="InterPro" id="IPR017853">
    <property type="entry name" value="GH"/>
</dbReference>
<reference evidence="7" key="2">
    <citation type="submission" date="2020-09" db="EMBL/GenBank/DDBJ databases">
        <authorList>
            <person name="Sun Q."/>
            <person name="Sedlacek I."/>
        </authorList>
    </citation>
    <scope>NUCLEOTIDE SEQUENCE</scope>
    <source>
        <strain evidence="7">CCM 8433</strain>
    </source>
</reference>
<reference evidence="7" key="1">
    <citation type="journal article" date="2014" name="Int. J. Syst. Evol. Microbiol.">
        <title>Complete genome sequence of Corynebacterium casei LMG S-19264T (=DSM 44701T), isolated from a smear-ripened cheese.</title>
        <authorList>
            <consortium name="US DOE Joint Genome Institute (JGI-PGF)"/>
            <person name="Walter F."/>
            <person name="Albersmeier A."/>
            <person name="Kalinowski J."/>
            <person name="Ruckert C."/>
        </authorList>
    </citation>
    <scope>NUCLEOTIDE SEQUENCE</scope>
    <source>
        <strain evidence="7">CCM 8433</strain>
    </source>
</reference>
<evidence type="ECO:0000256" key="4">
    <source>
        <dbReference type="ARBA" id="ARBA00022801"/>
    </source>
</evidence>
<evidence type="ECO:0000256" key="1">
    <source>
        <dbReference type="ARBA" id="ARBA00001231"/>
    </source>
</evidence>
<evidence type="ECO:0000313" key="8">
    <source>
        <dbReference type="Proteomes" id="UP000622610"/>
    </source>
</evidence>
<sequence length="581" mass="64073">MVNLKAKPFNLEQGAIDWVVSTLEQMTVEEKIGQLFCTIGMSDDRGALDYLTKDIQVGGIMYRPTTGENLIETHAYLQEQSKIPLLIAANLESGGQGAAMEGTNFGMPMGVAATNNAEMGYRLGKVSCAQGAAVGINWAFAPIVDIDRNFRNPITNLRTFGRSVETILTMSKGYLKAADEENMAVSIKHFPGDGVDERDQHLLTSINDLPADEWRESFGRIYGELIEEGAKTVMVGHIAQPNMVEAINPKATKEERYTPGSLSPELLNGVLRDELNFNGLIVTDATLMVGFTSFMSRKEAVPQAIVRGCDMFLFNRSLAEDYQYMLEGYQEGVLTEERLNEAVTRILATKASLNLHEKQAKGTLVPDKSELAAAMNHATYIEWAKECANEAVTLVKDTQALLPLDPIKHKRLYLNVIERSLSKESSFAKMVKEALEKEGFEVHLRNRLGNIDAAKLMAGDVSEEMMTSLGDMQSPMRDFTDQYDAALIVANMGTSSNEVVVRLAFDALGNDIPWFVKDIPTAFVSFANPYHLLDVPMIETVVNSYTASPYTIAATMDRLLGRAPFTGVSPVDPYCGRDELK</sequence>
<dbReference type="GO" id="GO:0004563">
    <property type="term" value="F:beta-N-acetylhexosaminidase activity"/>
    <property type="evidence" value="ECO:0007669"/>
    <property type="project" value="UniProtKB-EC"/>
</dbReference>
<dbReference type="AlphaFoldDB" id="A0A917JI75"/>
<comment type="similarity">
    <text evidence="2">Belongs to the glycosyl hydrolase 3 family.</text>
</comment>
<dbReference type="PANTHER" id="PTHR30480">
    <property type="entry name" value="BETA-HEXOSAMINIDASE-RELATED"/>
    <property type="match status" value="1"/>
</dbReference>
<dbReference type="EC" id="3.2.1.52" evidence="3"/>
<name>A0A917JI75_9ENTE</name>
<comment type="catalytic activity">
    <reaction evidence="1">
        <text>Hydrolysis of terminal non-reducing N-acetyl-D-hexosamine residues in N-acetyl-beta-D-hexosaminides.</text>
        <dbReference type="EC" id="3.2.1.52"/>
    </reaction>
</comment>
<keyword evidence="5" id="KW-0326">Glycosidase</keyword>
<dbReference type="Pfam" id="PF00933">
    <property type="entry name" value="Glyco_hydro_3"/>
    <property type="match status" value="1"/>
</dbReference>
<evidence type="ECO:0000256" key="3">
    <source>
        <dbReference type="ARBA" id="ARBA00012663"/>
    </source>
</evidence>
<dbReference type="SUPFAM" id="SSF51445">
    <property type="entry name" value="(Trans)glycosidases"/>
    <property type="match status" value="1"/>
</dbReference>
<dbReference type="RefSeq" id="WP_188368398.1">
    <property type="nucleotide sequence ID" value="NZ_BMDT01000012.1"/>
</dbReference>
<dbReference type="Proteomes" id="UP000622610">
    <property type="component" value="Unassembled WGS sequence"/>
</dbReference>
<evidence type="ECO:0000256" key="5">
    <source>
        <dbReference type="ARBA" id="ARBA00023295"/>
    </source>
</evidence>
<accession>A0A917JI75</accession>
<dbReference type="InterPro" id="IPR036881">
    <property type="entry name" value="Glyco_hydro_3_C_sf"/>
</dbReference>
<keyword evidence="4" id="KW-0378">Hydrolase</keyword>
<keyword evidence="8" id="KW-1185">Reference proteome</keyword>
<dbReference type="Gene3D" id="3.40.50.1700">
    <property type="entry name" value="Glycoside hydrolase family 3 C-terminal domain"/>
    <property type="match status" value="1"/>
</dbReference>
<dbReference type="InterPro" id="IPR001764">
    <property type="entry name" value="Glyco_hydro_3_N"/>
</dbReference>
<gene>
    <name evidence="7" type="ORF">GCM10011482_22260</name>
</gene>
<organism evidence="7 8">
    <name type="scientific">Enterococcus alcedinis</name>
    <dbReference type="NCBI Taxonomy" id="1274384"/>
    <lineage>
        <taxon>Bacteria</taxon>
        <taxon>Bacillati</taxon>
        <taxon>Bacillota</taxon>
        <taxon>Bacilli</taxon>
        <taxon>Lactobacillales</taxon>
        <taxon>Enterococcaceae</taxon>
        <taxon>Enterococcus</taxon>
    </lineage>
</organism>
<dbReference type="EMBL" id="BMDT01000012">
    <property type="protein sequence ID" value="GGI66572.1"/>
    <property type="molecule type" value="Genomic_DNA"/>
</dbReference>
<dbReference type="InterPro" id="IPR050226">
    <property type="entry name" value="NagZ_Beta-hexosaminidase"/>
</dbReference>
<evidence type="ECO:0000256" key="2">
    <source>
        <dbReference type="ARBA" id="ARBA00005336"/>
    </source>
</evidence>
<dbReference type="GO" id="GO:0005975">
    <property type="term" value="P:carbohydrate metabolic process"/>
    <property type="evidence" value="ECO:0007669"/>
    <property type="project" value="InterPro"/>
</dbReference>